<feature type="region of interest" description="Disordered" evidence="1">
    <location>
        <begin position="1"/>
        <end position="59"/>
    </location>
</feature>
<feature type="region of interest" description="Disordered" evidence="1">
    <location>
        <begin position="230"/>
        <end position="258"/>
    </location>
</feature>
<organism evidence="2 3">
    <name type="scientific">Aphanomyces euteiches</name>
    <dbReference type="NCBI Taxonomy" id="100861"/>
    <lineage>
        <taxon>Eukaryota</taxon>
        <taxon>Sar</taxon>
        <taxon>Stramenopiles</taxon>
        <taxon>Oomycota</taxon>
        <taxon>Saprolegniomycetes</taxon>
        <taxon>Saprolegniales</taxon>
        <taxon>Verrucalvaceae</taxon>
        <taxon>Aphanomyces</taxon>
    </lineage>
</organism>
<evidence type="ECO:0000313" key="3">
    <source>
        <dbReference type="Proteomes" id="UP000481153"/>
    </source>
</evidence>
<evidence type="ECO:0000313" key="2">
    <source>
        <dbReference type="EMBL" id="KAF0732802.1"/>
    </source>
</evidence>
<feature type="compositionally biased region" description="Low complexity" evidence="1">
    <location>
        <begin position="281"/>
        <end position="302"/>
    </location>
</feature>
<dbReference type="Proteomes" id="UP000481153">
    <property type="component" value="Unassembled WGS sequence"/>
</dbReference>
<keyword evidence="3" id="KW-1185">Reference proteome</keyword>
<feature type="compositionally biased region" description="Polar residues" evidence="1">
    <location>
        <begin position="108"/>
        <end position="123"/>
    </location>
</feature>
<dbReference type="AlphaFoldDB" id="A0A6G0WZ60"/>
<proteinExistence type="predicted"/>
<name>A0A6G0WZ60_9STRA</name>
<reference evidence="2 3" key="1">
    <citation type="submission" date="2019-07" db="EMBL/GenBank/DDBJ databases">
        <title>Genomics analysis of Aphanomyces spp. identifies a new class of oomycete effector associated with host adaptation.</title>
        <authorList>
            <person name="Gaulin E."/>
        </authorList>
    </citation>
    <scope>NUCLEOTIDE SEQUENCE [LARGE SCALE GENOMIC DNA]</scope>
    <source>
        <strain evidence="2 3">ATCC 201684</strain>
    </source>
</reference>
<gene>
    <name evidence="2" type="ORF">Ae201684_010132</name>
</gene>
<sequence length="591" mass="63715">MGHEDASKASPRKTTRASIPAIEPASYAAASGASHPLGFVRSPPSATSPRINRKVQTRSEFRITFAIDDSNSAGNAEDRWGATGWSSPHALPYRPLGKPDLNMKLSPNLRSTSVRNESTSNPATPRKTTELRSPNEAASTEARGGGLGIPGGAGDDGSSVHTPPQLPMYSPSRVQHLECPTRVIQTDPSFAMLQQAIRDCSARVCSVKYGASAFSKAIVPESVADIARSNASSSFPQRPYLPYTTRKPQASPIPPLPTFQKFQADAEAAAAAAAAASSSAKPGMSSRSLVPPSSSSSSSSSPLKNQTLAPLGTIDVVQPEPKAAQCVDKLSKSLDGIVSLGASSSLNANSSALPALSTNEKADDHVHGIERLQLMIDAREEMKRVVSSELLAILASLDQGRWTCFCLKYAHFKPHRDLYASLFALNDVSETARRAKIEQATERAASWFSALLAIVSRYTPSGQDPPSGCAFFIDTIRRIVADGYELQPAILCSMVLCLTKDELQLDSTQAMLKYLRHVAGISLERWEQFFTASNLGMPFEVVESHAAAQIAARKRSKMQFAKIKQVIRTKGMMDAIMKPRLDVIHRRQSKR</sequence>
<feature type="region of interest" description="Disordered" evidence="1">
    <location>
        <begin position="71"/>
        <end position="171"/>
    </location>
</feature>
<feature type="compositionally biased region" description="Gly residues" evidence="1">
    <location>
        <begin position="143"/>
        <end position="155"/>
    </location>
</feature>
<comment type="caution">
    <text evidence="2">The sequence shown here is derived from an EMBL/GenBank/DDBJ whole genome shotgun (WGS) entry which is preliminary data.</text>
</comment>
<accession>A0A6G0WZ60</accession>
<protein>
    <submittedName>
        <fullName evidence="2">Uncharacterized protein</fullName>
    </submittedName>
</protein>
<evidence type="ECO:0000256" key="1">
    <source>
        <dbReference type="SAM" id="MobiDB-lite"/>
    </source>
</evidence>
<dbReference type="EMBL" id="VJMJ01000128">
    <property type="protein sequence ID" value="KAF0732802.1"/>
    <property type="molecule type" value="Genomic_DNA"/>
</dbReference>
<dbReference type="VEuPathDB" id="FungiDB:AeMF1_015250"/>
<feature type="region of interest" description="Disordered" evidence="1">
    <location>
        <begin position="281"/>
        <end position="305"/>
    </location>
</feature>